<dbReference type="EMBL" id="FQZS01000005">
    <property type="protein sequence ID" value="SHI63457.1"/>
    <property type="molecule type" value="Genomic_DNA"/>
</dbReference>
<reference evidence="1 2" key="1">
    <citation type="submission" date="2016-11" db="EMBL/GenBank/DDBJ databases">
        <authorList>
            <person name="Jaros S."/>
            <person name="Januszkiewicz K."/>
            <person name="Wedrychowicz H."/>
        </authorList>
    </citation>
    <scope>NUCLEOTIDE SEQUENCE [LARGE SCALE GENOMIC DNA]</scope>
    <source>
        <strain evidence="1 2">DSM 19022</strain>
    </source>
</reference>
<dbReference type="AlphaFoldDB" id="A0A1M6CR19"/>
<dbReference type="STRING" id="1122184.SAMN02745176_00904"/>
<keyword evidence="2" id="KW-1185">Reference proteome</keyword>
<gene>
    <name evidence="1" type="ORF">SAMN02745176_00904</name>
</gene>
<organism evidence="1 2">
    <name type="scientific">Lutispora thermophila DSM 19022</name>
    <dbReference type="NCBI Taxonomy" id="1122184"/>
    <lineage>
        <taxon>Bacteria</taxon>
        <taxon>Bacillati</taxon>
        <taxon>Bacillota</taxon>
        <taxon>Clostridia</taxon>
        <taxon>Lutisporales</taxon>
        <taxon>Lutisporaceae</taxon>
        <taxon>Lutispora</taxon>
    </lineage>
</organism>
<dbReference type="Proteomes" id="UP000184442">
    <property type="component" value="Unassembled WGS sequence"/>
</dbReference>
<accession>A0A1M6CR19</accession>
<sequence>MSILIESLKRLYNANKVTIEKLQQMIDDERISKDEYRYIIT</sequence>
<name>A0A1M6CR19_9FIRM</name>
<evidence type="ECO:0000313" key="2">
    <source>
        <dbReference type="Proteomes" id="UP000184442"/>
    </source>
</evidence>
<protein>
    <submittedName>
        <fullName evidence="1">Uncharacterized protein</fullName>
    </submittedName>
</protein>
<evidence type="ECO:0000313" key="1">
    <source>
        <dbReference type="EMBL" id="SHI63457.1"/>
    </source>
</evidence>
<proteinExistence type="predicted"/>
<dbReference type="RefSeq" id="WP_139249907.1">
    <property type="nucleotide sequence ID" value="NZ_FQZS01000005.1"/>
</dbReference>